<sequence>MLGGFNSSSDDRAFVPSKSLNLAQSSPAAKVVGDELKKAIKTRIQTRGIVSTSEMMDSSTMMMDSSTMMMDSSSTMMMDSTSTSTSSMSYSTPSYGSGGMSWGSDGLTKGYDGCVQQCIASFGAPGSYQATAKVFQAYDY</sequence>
<reference evidence="1 2" key="1">
    <citation type="journal article" date="2020" name="ISME J.">
        <title>Uncovering the hidden diversity of litter-decomposition mechanisms in mushroom-forming fungi.</title>
        <authorList>
            <person name="Floudas D."/>
            <person name="Bentzer J."/>
            <person name="Ahren D."/>
            <person name="Johansson T."/>
            <person name="Persson P."/>
            <person name="Tunlid A."/>
        </authorList>
    </citation>
    <scope>NUCLEOTIDE SEQUENCE [LARGE SCALE GENOMIC DNA]</scope>
    <source>
        <strain evidence="1 2">CBS 406.79</strain>
    </source>
</reference>
<gene>
    <name evidence="1" type="ORF">D9757_012508</name>
</gene>
<proteinExistence type="predicted"/>
<accession>A0A8H5D260</accession>
<comment type="caution">
    <text evidence="1">The sequence shown here is derived from an EMBL/GenBank/DDBJ whole genome shotgun (WGS) entry which is preliminary data.</text>
</comment>
<dbReference type="Proteomes" id="UP000518752">
    <property type="component" value="Unassembled WGS sequence"/>
</dbReference>
<keyword evidence="2" id="KW-1185">Reference proteome</keyword>
<name>A0A8H5D260_9AGAR</name>
<dbReference type="AlphaFoldDB" id="A0A8H5D260"/>
<evidence type="ECO:0000313" key="2">
    <source>
        <dbReference type="Proteomes" id="UP000518752"/>
    </source>
</evidence>
<dbReference type="EMBL" id="JAACJN010000277">
    <property type="protein sequence ID" value="KAF5352250.1"/>
    <property type="molecule type" value="Genomic_DNA"/>
</dbReference>
<protein>
    <submittedName>
        <fullName evidence="1">Uncharacterized protein</fullName>
    </submittedName>
</protein>
<evidence type="ECO:0000313" key="1">
    <source>
        <dbReference type="EMBL" id="KAF5352250.1"/>
    </source>
</evidence>
<organism evidence="1 2">
    <name type="scientific">Collybiopsis confluens</name>
    <dbReference type="NCBI Taxonomy" id="2823264"/>
    <lineage>
        <taxon>Eukaryota</taxon>
        <taxon>Fungi</taxon>
        <taxon>Dikarya</taxon>
        <taxon>Basidiomycota</taxon>
        <taxon>Agaricomycotina</taxon>
        <taxon>Agaricomycetes</taxon>
        <taxon>Agaricomycetidae</taxon>
        <taxon>Agaricales</taxon>
        <taxon>Marasmiineae</taxon>
        <taxon>Omphalotaceae</taxon>
        <taxon>Collybiopsis</taxon>
    </lineage>
</organism>